<proteinExistence type="predicted"/>
<reference evidence="2 3" key="1">
    <citation type="journal article" date="2014" name="Genome Announc.">
        <title>Draft genome sequence of Sclerotinia borealis, a psychrophilic plant pathogenic fungus.</title>
        <authorList>
            <person name="Mardanov A.V."/>
            <person name="Beletsky A.V."/>
            <person name="Kadnikov V.V."/>
            <person name="Ignatov A.N."/>
            <person name="Ravin N.V."/>
        </authorList>
    </citation>
    <scope>NUCLEOTIDE SEQUENCE [LARGE SCALE GENOMIC DNA]</scope>
    <source>
        <strain evidence="3">F-4157</strain>
    </source>
</reference>
<dbReference type="EMBL" id="AYSA01000395">
    <property type="protein sequence ID" value="ESZ92322.1"/>
    <property type="molecule type" value="Genomic_DNA"/>
</dbReference>
<comment type="caution">
    <text evidence="2">The sequence shown here is derived from an EMBL/GenBank/DDBJ whole genome shotgun (WGS) entry which is preliminary data.</text>
</comment>
<protein>
    <submittedName>
        <fullName evidence="2">Uncharacterized protein</fullName>
    </submittedName>
</protein>
<sequence length="277" mass="31640">MEPSPSPWNTNPEIEGLAVWLTVGLRCYDKLASRSYKAVGEPKDGSWQAIADLMNAVKECGDWPGNIPRFTDEMLASIFDEPSEDNEDSEEIEDIEDIQDSEDSEDIQDSEDIEESEDIQDSEDIGDIEKIRGALHHSLYINEDLPKRPALLPRTILQQPPYDRGVFSVEMIKNATLEVNKINESKPHDWPNTCKHFGDSQHKAYNGLWRPEAKLYEDPESRIWYDPANAKFAQGGDDNRPPGPGVLWFKNPDMTNFPIMIQAPLFRLSFTRPGKWY</sequence>
<evidence type="ECO:0000313" key="3">
    <source>
        <dbReference type="Proteomes" id="UP000019487"/>
    </source>
</evidence>
<dbReference type="HOGENOM" id="CLU_1005292_0_0_1"/>
<accession>W9C6E4</accession>
<name>W9C6E4_SCLBF</name>
<dbReference type="Proteomes" id="UP000019487">
    <property type="component" value="Unassembled WGS sequence"/>
</dbReference>
<evidence type="ECO:0000313" key="2">
    <source>
        <dbReference type="EMBL" id="ESZ92322.1"/>
    </source>
</evidence>
<gene>
    <name evidence="2" type="ORF">SBOR_7313</name>
</gene>
<keyword evidence="3" id="KW-1185">Reference proteome</keyword>
<evidence type="ECO:0000256" key="1">
    <source>
        <dbReference type="SAM" id="MobiDB-lite"/>
    </source>
</evidence>
<organism evidence="2 3">
    <name type="scientific">Sclerotinia borealis (strain F-4128)</name>
    <dbReference type="NCBI Taxonomy" id="1432307"/>
    <lineage>
        <taxon>Eukaryota</taxon>
        <taxon>Fungi</taxon>
        <taxon>Dikarya</taxon>
        <taxon>Ascomycota</taxon>
        <taxon>Pezizomycotina</taxon>
        <taxon>Leotiomycetes</taxon>
        <taxon>Helotiales</taxon>
        <taxon>Sclerotiniaceae</taxon>
        <taxon>Sclerotinia</taxon>
    </lineage>
</organism>
<dbReference type="AlphaFoldDB" id="W9C6E4"/>
<feature type="region of interest" description="Disordered" evidence="1">
    <location>
        <begin position="81"/>
        <end position="125"/>
    </location>
</feature>